<comment type="caution">
    <text evidence="3">The sequence shown here is derived from an EMBL/GenBank/DDBJ whole genome shotgun (WGS) entry which is preliminary data.</text>
</comment>
<sequence length="109" mass="12241">MRLRAGAPGSHGPRMRSILWLIDNIITLYVYLLIASAVLSWLVAFNVVNVRNPIVSQIGEFLYRVTEPALRPIRRILPNLGGIDISPIILVLGLFFLRNLMFELLAGMV</sequence>
<proteinExistence type="inferred from homology"/>
<dbReference type="PANTHER" id="PTHR33219:SF14">
    <property type="entry name" value="PROTEIN COFACTOR ASSEMBLY OF COMPLEX C SUBUNIT B CCB3, CHLOROPLASTIC-RELATED"/>
    <property type="match status" value="1"/>
</dbReference>
<keyword evidence="2" id="KW-1133">Transmembrane helix</keyword>
<dbReference type="Proteomes" id="UP001055286">
    <property type="component" value="Unassembled WGS sequence"/>
</dbReference>
<dbReference type="Pfam" id="PF02325">
    <property type="entry name" value="CCB3_YggT"/>
    <property type="match status" value="1"/>
</dbReference>
<gene>
    <name evidence="3" type="ORF">MPEAHAMD_5639</name>
</gene>
<dbReference type="GO" id="GO:0016020">
    <property type="term" value="C:membrane"/>
    <property type="evidence" value="ECO:0007669"/>
    <property type="project" value="InterPro"/>
</dbReference>
<evidence type="ECO:0008006" key="5">
    <source>
        <dbReference type="Google" id="ProtNLM"/>
    </source>
</evidence>
<feature type="transmembrane region" description="Helical" evidence="2">
    <location>
        <begin position="21"/>
        <end position="43"/>
    </location>
</feature>
<dbReference type="InterPro" id="IPR003425">
    <property type="entry name" value="CCB3/YggT"/>
</dbReference>
<evidence type="ECO:0000313" key="3">
    <source>
        <dbReference type="EMBL" id="GJD65446.1"/>
    </source>
</evidence>
<protein>
    <recommendedName>
        <fullName evidence="5">YggT family protein</fullName>
    </recommendedName>
</protein>
<dbReference type="EMBL" id="BPQJ01000040">
    <property type="protein sequence ID" value="GJD65446.1"/>
    <property type="molecule type" value="Genomic_DNA"/>
</dbReference>
<keyword evidence="2" id="KW-0472">Membrane</keyword>
<name>A0AA37HG62_9HYPH</name>
<dbReference type="AlphaFoldDB" id="A0AA37HG62"/>
<evidence type="ECO:0000256" key="1">
    <source>
        <dbReference type="ARBA" id="ARBA00010894"/>
    </source>
</evidence>
<keyword evidence="2" id="KW-0812">Transmembrane</keyword>
<evidence type="ECO:0000256" key="2">
    <source>
        <dbReference type="SAM" id="Phobius"/>
    </source>
</evidence>
<comment type="similarity">
    <text evidence="1">Belongs to the YggT family.</text>
</comment>
<accession>A0AA37HG62</accession>
<reference evidence="3" key="1">
    <citation type="journal article" date="2016" name="Front. Microbiol.">
        <title>Genome Sequence of the Piezophilic, Mesophilic Sulfate-Reducing Bacterium Desulfovibrio indicus J2T.</title>
        <authorList>
            <person name="Cao J."/>
            <person name="Maignien L."/>
            <person name="Shao Z."/>
            <person name="Alain K."/>
            <person name="Jebbar M."/>
        </authorList>
    </citation>
    <scope>NUCLEOTIDE SEQUENCE</scope>
    <source>
        <strain evidence="3">JCM 32048</strain>
    </source>
</reference>
<feature type="transmembrane region" description="Helical" evidence="2">
    <location>
        <begin position="76"/>
        <end position="97"/>
    </location>
</feature>
<evidence type="ECO:0000313" key="4">
    <source>
        <dbReference type="Proteomes" id="UP001055286"/>
    </source>
</evidence>
<keyword evidence="4" id="KW-1185">Reference proteome</keyword>
<dbReference type="PANTHER" id="PTHR33219">
    <property type="entry name" value="YLMG HOMOLOG PROTEIN 2, CHLOROPLASTIC"/>
    <property type="match status" value="1"/>
</dbReference>
<organism evidence="3 4">
    <name type="scientific">Methylobacterium frigidaeris</name>
    <dbReference type="NCBI Taxonomy" id="2038277"/>
    <lineage>
        <taxon>Bacteria</taxon>
        <taxon>Pseudomonadati</taxon>
        <taxon>Pseudomonadota</taxon>
        <taxon>Alphaproteobacteria</taxon>
        <taxon>Hyphomicrobiales</taxon>
        <taxon>Methylobacteriaceae</taxon>
        <taxon>Methylobacterium</taxon>
    </lineage>
</organism>
<reference evidence="3" key="2">
    <citation type="submission" date="2021-08" db="EMBL/GenBank/DDBJ databases">
        <authorList>
            <person name="Tani A."/>
            <person name="Ola A."/>
            <person name="Ogura Y."/>
            <person name="Katsura K."/>
            <person name="Hayashi T."/>
        </authorList>
    </citation>
    <scope>NUCLEOTIDE SEQUENCE</scope>
    <source>
        <strain evidence="3">JCM 32048</strain>
    </source>
</reference>